<feature type="signal peptide" evidence="1">
    <location>
        <begin position="1"/>
        <end position="18"/>
    </location>
</feature>
<dbReference type="Proteomes" id="UP000235023">
    <property type="component" value="Unassembled WGS sequence"/>
</dbReference>
<keyword evidence="1" id="KW-0732">Signal</keyword>
<sequence length="86" mass="9485">MRFTSLFFTALLAGSGVAHDAKDVDAPTSVNCKWEGNAPGCFPTPCPGMKNARPYDLQWSNFGGERTKGYRRCRCSDESEKYPSLS</sequence>
<dbReference type="EMBL" id="KZ559545">
    <property type="protein sequence ID" value="PLN80645.1"/>
    <property type="molecule type" value="Genomic_DNA"/>
</dbReference>
<evidence type="ECO:0000256" key="1">
    <source>
        <dbReference type="SAM" id="SignalP"/>
    </source>
</evidence>
<accession>A0A2J5HTZ5</accession>
<reference evidence="3" key="1">
    <citation type="submission" date="2017-12" db="EMBL/GenBank/DDBJ databases">
        <authorList>
            <consortium name="DOE Joint Genome Institute"/>
            <person name="Mondo S.J."/>
            <person name="Kjaerbolling I."/>
            <person name="Vesth T.C."/>
            <person name="Frisvad J.C."/>
            <person name="Nybo J.L."/>
            <person name="Theobald S."/>
            <person name="Kuo A."/>
            <person name="Bowyer P."/>
            <person name="Matsuda Y."/>
            <person name="Lyhne E.K."/>
            <person name="Kogle M.E."/>
            <person name="Clum A."/>
            <person name="Lipzen A."/>
            <person name="Salamov A."/>
            <person name="Ngan C.Y."/>
            <person name="Daum C."/>
            <person name="Chiniquy J."/>
            <person name="Barry K."/>
            <person name="LaButti K."/>
            <person name="Haridas S."/>
            <person name="Simmons B.A."/>
            <person name="Magnuson J.K."/>
            <person name="Mortensen U.H."/>
            <person name="Larsen T.O."/>
            <person name="Grigoriev I.V."/>
            <person name="Baker S.E."/>
            <person name="Andersen M.R."/>
            <person name="Nordberg H.P."/>
            <person name="Cantor M.N."/>
            <person name="Hua S.X."/>
        </authorList>
    </citation>
    <scope>NUCLEOTIDE SEQUENCE [LARGE SCALE GENOMIC DNA]</scope>
    <source>
        <strain evidence="3">IBT 19404</strain>
    </source>
</reference>
<evidence type="ECO:0000313" key="3">
    <source>
        <dbReference type="Proteomes" id="UP000235023"/>
    </source>
</evidence>
<proteinExistence type="predicted"/>
<dbReference type="AlphaFoldDB" id="A0A2J5HTZ5"/>
<organism evidence="2 3">
    <name type="scientific">Aspergillus taichungensis</name>
    <dbReference type="NCBI Taxonomy" id="482145"/>
    <lineage>
        <taxon>Eukaryota</taxon>
        <taxon>Fungi</taxon>
        <taxon>Dikarya</taxon>
        <taxon>Ascomycota</taxon>
        <taxon>Pezizomycotina</taxon>
        <taxon>Eurotiomycetes</taxon>
        <taxon>Eurotiomycetidae</taxon>
        <taxon>Eurotiales</taxon>
        <taxon>Aspergillaceae</taxon>
        <taxon>Aspergillus</taxon>
        <taxon>Aspergillus subgen. Circumdati</taxon>
    </lineage>
</organism>
<feature type="chain" id="PRO_5014354663" evidence="1">
    <location>
        <begin position="19"/>
        <end position="86"/>
    </location>
</feature>
<evidence type="ECO:0000313" key="2">
    <source>
        <dbReference type="EMBL" id="PLN80645.1"/>
    </source>
</evidence>
<gene>
    <name evidence="2" type="ORF">BDW42DRAFT_194312</name>
</gene>
<protein>
    <submittedName>
        <fullName evidence="2">Uncharacterized protein</fullName>
    </submittedName>
</protein>
<name>A0A2J5HTZ5_9EURO</name>
<keyword evidence="3" id="KW-1185">Reference proteome</keyword>